<accession>A0AB34K3A7</accession>
<protein>
    <recommendedName>
        <fullName evidence="3">Major facilitator superfamily (MFS) profile domain-containing protein</fullName>
    </recommendedName>
</protein>
<feature type="transmembrane region" description="Helical" evidence="2">
    <location>
        <begin position="369"/>
        <end position="397"/>
    </location>
</feature>
<dbReference type="PANTHER" id="PTHR23528:SF1">
    <property type="entry name" value="MAJOR FACILITATOR SUPERFAMILY (MFS) PROFILE DOMAIN-CONTAINING PROTEIN"/>
    <property type="match status" value="1"/>
</dbReference>
<name>A0AB34K3A7_PRYPA</name>
<feature type="transmembrane region" description="Helical" evidence="2">
    <location>
        <begin position="149"/>
        <end position="173"/>
    </location>
</feature>
<feature type="transmembrane region" description="Helical" evidence="2">
    <location>
        <begin position="16"/>
        <end position="40"/>
    </location>
</feature>
<dbReference type="EMBL" id="JBGBPQ010000002">
    <property type="protein sequence ID" value="KAL1527872.1"/>
    <property type="molecule type" value="Genomic_DNA"/>
</dbReference>
<feature type="transmembrane region" description="Helical" evidence="2">
    <location>
        <begin position="52"/>
        <end position="75"/>
    </location>
</feature>
<gene>
    <name evidence="4" type="ORF">AB1Y20_009248</name>
</gene>
<reference evidence="4 5" key="1">
    <citation type="journal article" date="2024" name="Science">
        <title>Giant polyketide synthase enzymes in the biosynthesis of giant marine polyether toxins.</title>
        <authorList>
            <person name="Fallon T.R."/>
            <person name="Shende V.V."/>
            <person name="Wierzbicki I.H."/>
            <person name="Pendleton A.L."/>
            <person name="Watervoot N.F."/>
            <person name="Auber R.P."/>
            <person name="Gonzalez D.J."/>
            <person name="Wisecaver J.H."/>
            <person name="Moore B.S."/>
        </authorList>
    </citation>
    <scope>NUCLEOTIDE SEQUENCE [LARGE SCALE GENOMIC DNA]</scope>
    <source>
        <strain evidence="4 5">12B1</strain>
    </source>
</reference>
<dbReference type="Gene3D" id="1.20.1250.20">
    <property type="entry name" value="MFS general substrate transporter like domains"/>
    <property type="match status" value="2"/>
</dbReference>
<feature type="transmembrane region" description="Helical" evidence="2">
    <location>
        <begin position="237"/>
        <end position="258"/>
    </location>
</feature>
<keyword evidence="5" id="KW-1185">Reference proteome</keyword>
<feature type="transmembrane region" description="Helical" evidence="2">
    <location>
        <begin position="430"/>
        <end position="449"/>
    </location>
</feature>
<dbReference type="SUPFAM" id="SSF103473">
    <property type="entry name" value="MFS general substrate transporter"/>
    <property type="match status" value="1"/>
</dbReference>
<dbReference type="InterPro" id="IPR036259">
    <property type="entry name" value="MFS_trans_sf"/>
</dbReference>
<feature type="transmembrane region" description="Helical" evidence="2">
    <location>
        <begin position="115"/>
        <end position="137"/>
    </location>
</feature>
<keyword evidence="2" id="KW-0472">Membrane</keyword>
<dbReference type="Pfam" id="PF07690">
    <property type="entry name" value="MFS_1"/>
    <property type="match status" value="1"/>
</dbReference>
<proteinExistence type="predicted"/>
<dbReference type="InterPro" id="IPR011701">
    <property type="entry name" value="MFS"/>
</dbReference>
<keyword evidence="2" id="KW-1133">Transmembrane helix</keyword>
<organism evidence="4 5">
    <name type="scientific">Prymnesium parvum</name>
    <name type="common">Toxic golden alga</name>
    <dbReference type="NCBI Taxonomy" id="97485"/>
    <lineage>
        <taxon>Eukaryota</taxon>
        <taxon>Haptista</taxon>
        <taxon>Haptophyta</taxon>
        <taxon>Prymnesiophyceae</taxon>
        <taxon>Prymnesiales</taxon>
        <taxon>Prymnesiaceae</taxon>
        <taxon>Prymnesium</taxon>
    </lineage>
</organism>
<dbReference type="GO" id="GO:0016020">
    <property type="term" value="C:membrane"/>
    <property type="evidence" value="ECO:0007669"/>
    <property type="project" value="UniProtKB-SubCell"/>
</dbReference>
<evidence type="ECO:0000256" key="1">
    <source>
        <dbReference type="ARBA" id="ARBA00004141"/>
    </source>
</evidence>
<feature type="transmembrane region" description="Helical" evidence="2">
    <location>
        <begin position="179"/>
        <end position="197"/>
    </location>
</feature>
<feature type="transmembrane region" description="Helical" evidence="2">
    <location>
        <begin position="87"/>
        <end position="103"/>
    </location>
</feature>
<dbReference type="PROSITE" id="PS50850">
    <property type="entry name" value="MFS"/>
    <property type="match status" value="1"/>
</dbReference>
<sequence>MILEPVDRPAPSLPQLLAYTSFSLTAGLTFGSMGLIVLPAEVLRMWPETQAATLGVLLALTGISQLIAPAVGYLSDRCTHSLGRRRPYLLAGGAVALLGLLGMRAARDAALPKTYAASLLVCMLGMNCSYAGFTGLLPDLVPEHMMGKASGLMAVLNAVGAALSFFLLGFAGIDVRYAYSLYGAALIATVGVTAAAAKEAHLRKACPVIGAEILRSFYVSVATHGDFARVFWIRCTYYMGISVLSFMILFLRDVILPISGENPIFGNGVDSSRWPTYYTSMIALIGQLGAVSIAVPVGRLSDRNGRKPYIYLACGMMVLVYLIFAFSPPLPVILAIAFVYGMGNGSFLTVDYALAVDTLPDKVNAAQDLGLWGVAAFIGSSFGPLILGPLLHVIGILSLGGGLGDVFGKTIIAPIHGNAASHELQYGAPGYRAILFMGMVFVSITAYMLKFVNKR</sequence>
<dbReference type="InterPro" id="IPR020846">
    <property type="entry name" value="MFS_dom"/>
</dbReference>
<keyword evidence="2" id="KW-0812">Transmembrane</keyword>
<evidence type="ECO:0000313" key="4">
    <source>
        <dbReference type="EMBL" id="KAL1527872.1"/>
    </source>
</evidence>
<dbReference type="PANTHER" id="PTHR23528">
    <property type="match status" value="1"/>
</dbReference>
<evidence type="ECO:0000313" key="5">
    <source>
        <dbReference type="Proteomes" id="UP001515480"/>
    </source>
</evidence>
<comment type="caution">
    <text evidence="4">The sequence shown here is derived from an EMBL/GenBank/DDBJ whole genome shotgun (WGS) entry which is preliminary data.</text>
</comment>
<dbReference type="GO" id="GO:0022857">
    <property type="term" value="F:transmembrane transporter activity"/>
    <property type="evidence" value="ECO:0007669"/>
    <property type="project" value="InterPro"/>
</dbReference>
<dbReference type="Proteomes" id="UP001515480">
    <property type="component" value="Unassembled WGS sequence"/>
</dbReference>
<feature type="transmembrane region" description="Helical" evidence="2">
    <location>
        <begin position="278"/>
        <end position="297"/>
    </location>
</feature>
<evidence type="ECO:0000256" key="2">
    <source>
        <dbReference type="SAM" id="Phobius"/>
    </source>
</evidence>
<comment type="subcellular location">
    <subcellularLocation>
        <location evidence="1">Membrane</location>
        <topology evidence="1">Multi-pass membrane protein</topology>
    </subcellularLocation>
</comment>
<dbReference type="AlphaFoldDB" id="A0AB34K3A7"/>
<feature type="domain" description="Major facilitator superfamily (MFS) profile" evidence="3">
    <location>
        <begin position="237"/>
        <end position="455"/>
    </location>
</feature>
<evidence type="ECO:0000259" key="3">
    <source>
        <dbReference type="PROSITE" id="PS50850"/>
    </source>
</evidence>